<organism evidence="2 3">
    <name type="scientific">Coniophora puteana (strain RWD-64-598)</name>
    <name type="common">Brown rot fungus</name>
    <dbReference type="NCBI Taxonomy" id="741705"/>
    <lineage>
        <taxon>Eukaryota</taxon>
        <taxon>Fungi</taxon>
        <taxon>Dikarya</taxon>
        <taxon>Basidiomycota</taxon>
        <taxon>Agaricomycotina</taxon>
        <taxon>Agaricomycetes</taxon>
        <taxon>Agaricomycetidae</taxon>
        <taxon>Boletales</taxon>
        <taxon>Coniophorineae</taxon>
        <taxon>Coniophoraceae</taxon>
        <taxon>Coniophora</taxon>
    </lineage>
</organism>
<dbReference type="KEGG" id="cput:CONPUDRAFT_158557"/>
<evidence type="ECO:0000313" key="3">
    <source>
        <dbReference type="Proteomes" id="UP000053558"/>
    </source>
</evidence>
<dbReference type="Proteomes" id="UP000053558">
    <property type="component" value="Unassembled WGS sequence"/>
</dbReference>
<dbReference type="GeneID" id="19203936"/>
<evidence type="ECO:0000313" key="2">
    <source>
        <dbReference type="EMBL" id="EIW75765.1"/>
    </source>
</evidence>
<keyword evidence="1" id="KW-0472">Membrane</keyword>
<feature type="transmembrane region" description="Helical" evidence="1">
    <location>
        <begin position="172"/>
        <end position="191"/>
    </location>
</feature>
<keyword evidence="3" id="KW-1185">Reference proteome</keyword>
<reference evidence="3" key="1">
    <citation type="journal article" date="2012" name="Science">
        <title>The Paleozoic origin of enzymatic lignin decomposition reconstructed from 31 fungal genomes.</title>
        <authorList>
            <person name="Floudas D."/>
            <person name="Binder M."/>
            <person name="Riley R."/>
            <person name="Barry K."/>
            <person name="Blanchette R.A."/>
            <person name="Henrissat B."/>
            <person name="Martinez A.T."/>
            <person name="Otillar R."/>
            <person name="Spatafora J.W."/>
            <person name="Yadav J.S."/>
            <person name="Aerts A."/>
            <person name="Benoit I."/>
            <person name="Boyd A."/>
            <person name="Carlson A."/>
            <person name="Copeland A."/>
            <person name="Coutinho P.M."/>
            <person name="de Vries R.P."/>
            <person name="Ferreira P."/>
            <person name="Findley K."/>
            <person name="Foster B."/>
            <person name="Gaskell J."/>
            <person name="Glotzer D."/>
            <person name="Gorecki P."/>
            <person name="Heitman J."/>
            <person name="Hesse C."/>
            <person name="Hori C."/>
            <person name="Igarashi K."/>
            <person name="Jurgens J.A."/>
            <person name="Kallen N."/>
            <person name="Kersten P."/>
            <person name="Kohler A."/>
            <person name="Kuees U."/>
            <person name="Kumar T.K.A."/>
            <person name="Kuo A."/>
            <person name="LaButti K."/>
            <person name="Larrondo L.F."/>
            <person name="Lindquist E."/>
            <person name="Ling A."/>
            <person name="Lombard V."/>
            <person name="Lucas S."/>
            <person name="Lundell T."/>
            <person name="Martin R."/>
            <person name="McLaughlin D.J."/>
            <person name="Morgenstern I."/>
            <person name="Morin E."/>
            <person name="Murat C."/>
            <person name="Nagy L.G."/>
            <person name="Nolan M."/>
            <person name="Ohm R.A."/>
            <person name="Patyshakuliyeva A."/>
            <person name="Rokas A."/>
            <person name="Ruiz-Duenas F.J."/>
            <person name="Sabat G."/>
            <person name="Salamov A."/>
            <person name="Samejima M."/>
            <person name="Schmutz J."/>
            <person name="Slot J.C."/>
            <person name="St John F."/>
            <person name="Stenlid J."/>
            <person name="Sun H."/>
            <person name="Sun S."/>
            <person name="Syed K."/>
            <person name="Tsang A."/>
            <person name="Wiebenga A."/>
            <person name="Young D."/>
            <person name="Pisabarro A."/>
            <person name="Eastwood D.C."/>
            <person name="Martin F."/>
            <person name="Cullen D."/>
            <person name="Grigoriev I.V."/>
            <person name="Hibbett D.S."/>
        </authorList>
    </citation>
    <scope>NUCLEOTIDE SEQUENCE [LARGE SCALE GENOMIC DNA]</scope>
    <source>
        <strain evidence="3">RWD-64-598 SS2</strain>
    </source>
</reference>
<sequence>MVVINDVIINSAVHLALNAMMGMRIYAILGKSRRVLYFIGVCFIATQVTAIVLALLKVFPLHVTTSSTSLASPEEGDICETWTASRKAWYQSGSLICLVVYETIMFLMSLVVFVRNALDETQRLTATSKTLMGIIIRDNMLYFLAAFLGLSLTVSSNIISIVVPSANTVSHLWYHAFTVFTTVCSALYQVLLGPLMMLSIREYDFKHVNGGGTSGNVEMGTLKFATAAWSQTGTADISSVDHPRRHVVSFTAPNCSLSLSYLHAKRRSALQQHRLEPRCKPHVPLTSL</sequence>
<protein>
    <submittedName>
        <fullName evidence="2">Uncharacterized protein</fullName>
    </submittedName>
</protein>
<comment type="caution">
    <text evidence="2">The sequence shown here is derived from an EMBL/GenBank/DDBJ whole genome shotgun (WGS) entry which is preliminary data.</text>
</comment>
<dbReference type="AlphaFoldDB" id="A0A5M3MAX3"/>
<feature type="transmembrane region" description="Helical" evidence="1">
    <location>
        <begin position="93"/>
        <end position="118"/>
    </location>
</feature>
<name>A0A5M3MAX3_CONPW</name>
<gene>
    <name evidence="2" type="ORF">CONPUDRAFT_158557</name>
</gene>
<accession>A0A5M3MAX3</accession>
<feature type="transmembrane region" description="Helical" evidence="1">
    <location>
        <begin position="139"/>
        <end position="166"/>
    </location>
</feature>
<dbReference type="RefSeq" id="XP_007773789.1">
    <property type="nucleotide sequence ID" value="XM_007775599.1"/>
</dbReference>
<proteinExistence type="predicted"/>
<dbReference type="EMBL" id="JH711587">
    <property type="protein sequence ID" value="EIW75765.1"/>
    <property type="molecule type" value="Genomic_DNA"/>
</dbReference>
<feature type="transmembrane region" description="Helical" evidence="1">
    <location>
        <begin position="36"/>
        <end position="56"/>
    </location>
</feature>
<evidence type="ECO:0000256" key="1">
    <source>
        <dbReference type="SAM" id="Phobius"/>
    </source>
</evidence>
<keyword evidence="1" id="KW-0812">Transmembrane</keyword>
<keyword evidence="1" id="KW-1133">Transmembrane helix</keyword>